<reference evidence="3 4" key="1">
    <citation type="journal article" date="2016" name="Nat. Commun.">
        <title>Thousands of microbial genomes shed light on interconnected biogeochemical processes in an aquifer system.</title>
        <authorList>
            <person name="Anantharaman K."/>
            <person name="Brown C.T."/>
            <person name="Hug L.A."/>
            <person name="Sharon I."/>
            <person name="Castelle C.J."/>
            <person name="Probst A.J."/>
            <person name="Thomas B.C."/>
            <person name="Singh A."/>
            <person name="Wilkins M.J."/>
            <person name="Karaoz U."/>
            <person name="Brodie E.L."/>
            <person name="Williams K.H."/>
            <person name="Hubbard S.S."/>
            <person name="Banfield J.F."/>
        </authorList>
    </citation>
    <scope>NUCLEOTIDE SEQUENCE [LARGE SCALE GENOMIC DNA]</scope>
</reference>
<evidence type="ECO:0000313" key="3">
    <source>
        <dbReference type="EMBL" id="OGE79050.1"/>
    </source>
</evidence>
<dbReference type="GO" id="GO:0045547">
    <property type="term" value="F:ditrans,polycis-polyprenyl diphosphate synthase [(2E,6E)-farnesyl diphosphate specific] activity"/>
    <property type="evidence" value="ECO:0007669"/>
    <property type="project" value="TreeGrafter"/>
</dbReference>
<keyword evidence="1" id="KW-0808">Transferase</keyword>
<comment type="similarity">
    <text evidence="2">Belongs to the UPP synthase family. Z-FPP synthase subfamily.</text>
</comment>
<accession>A0A1F5NNV8</accession>
<name>A0A1F5NNV8_9BACT</name>
<dbReference type="STRING" id="1817824.A2751_01160"/>
<dbReference type="AlphaFoldDB" id="A0A1F5NNV8"/>
<evidence type="ECO:0000313" key="4">
    <source>
        <dbReference type="Proteomes" id="UP000176864"/>
    </source>
</evidence>
<evidence type="ECO:0000256" key="2">
    <source>
        <dbReference type="ARBA" id="ARBA00038453"/>
    </source>
</evidence>
<gene>
    <name evidence="3" type="ORF">A2751_01160</name>
</gene>
<dbReference type="Gene3D" id="3.40.1180.10">
    <property type="entry name" value="Decaprenyl diphosphate synthase-like"/>
    <property type="match status" value="2"/>
</dbReference>
<dbReference type="PANTHER" id="PTHR10291">
    <property type="entry name" value="DEHYDRODOLICHYL DIPHOSPHATE SYNTHASE FAMILY MEMBER"/>
    <property type="match status" value="1"/>
</dbReference>
<dbReference type="InterPro" id="IPR001441">
    <property type="entry name" value="UPP_synth-like"/>
</dbReference>
<dbReference type="InterPro" id="IPR036424">
    <property type="entry name" value="UPP_synth-like_sf"/>
</dbReference>
<proteinExistence type="inferred from homology"/>
<dbReference type="SUPFAM" id="SSF64005">
    <property type="entry name" value="Undecaprenyl diphosphate synthase"/>
    <property type="match status" value="1"/>
</dbReference>
<dbReference type="EMBL" id="MFEK01000010">
    <property type="protein sequence ID" value="OGE79050.1"/>
    <property type="molecule type" value="Genomic_DNA"/>
</dbReference>
<dbReference type="Pfam" id="PF01255">
    <property type="entry name" value="Prenyltransf"/>
    <property type="match status" value="2"/>
</dbReference>
<evidence type="ECO:0000256" key="1">
    <source>
        <dbReference type="ARBA" id="ARBA00022679"/>
    </source>
</evidence>
<comment type="caution">
    <text evidence="3">The sequence shown here is derived from an EMBL/GenBank/DDBJ whole genome shotgun (WGS) entry which is preliminary data.</text>
</comment>
<evidence type="ECO:0008006" key="5">
    <source>
        <dbReference type="Google" id="ProtNLM"/>
    </source>
</evidence>
<dbReference type="Proteomes" id="UP000176864">
    <property type="component" value="Unassembled WGS sequence"/>
</dbReference>
<organism evidence="3 4">
    <name type="scientific">Candidatus Doudnabacteria bacterium RIFCSPHIGHO2_01_FULL_46_14</name>
    <dbReference type="NCBI Taxonomy" id="1817824"/>
    <lineage>
        <taxon>Bacteria</taxon>
        <taxon>Candidatus Doudnaibacteriota</taxon>
    </lineage>
</organism>
<dbReference type="PANTHER" id="PTHR10291:SF43">
    <property type="entry name" value="DEHYDRODOLICHYL DIPHOSPHATE SYNTHASE COMPLEX SUBUNIT DHDDS"/>
    <property type="match status" value="1"/>
</dbReference>
<sequence length="214" mass="24454">MDKNLIVGVIPDGNRTWRATKNPSMDMVEVYKRGAKIAAQIVQHALKRGDVSRLVFFALSKQDVRHRTKNELAGIYEGTHEFISLVDSMQDASIRCYGDTNSRYRLVQLGNACRMLRLRREGACLHIDLLLNYSAEWDFAVRKLRTRSIPEIDAVIRTSGTQRLSGFLPLQSSYAELFFPSTLWPDFTTAEFDEVLTRVIHTKEDFKRRGGRGA</sequence>
<dbReference type="GO" id="GO:0016094">
    <property type="term" value="P:polyprenol biosynthetic process"/>
    <property type="evidence" value="ECO:0007669"/>
    <property type="project" value="TreeGrafter"/>
</dbReference>
<protein>
    <recommendedName>
        <fullName evidence="5">Di-trans,poly-cis-decaprenylcistransferase</fullName>
    </recommendedName>
</protein>